<reference evidence="1" key="1">
    <citation type="journal article" date="2022" name="bioRxiv">
        <title>Sequencing and chromosome-scale assembly of the giantPleurodeles waltlgenome.</title>
        <authorList>
            <person name="Brown T."/>
            <person name="Elewa A."/>
            <person name="Iarovenko S."/>
            <person name="Subramanian E."/>
            <person name="Araus A.J."/>
            <person name="Petzold A."/>
            <person name="Susuki M."/>
            <person name="Suzuki K.-i.T."/>
            <person name="Hayashi T."/>
            <person name="Toyoda A."/>
            <person name="Oliveira C."/>
            <person name="Osipova E."/>
            <person name="Leigh N.D."/>
            <person name="Simon A."/>
            <person name="Yun M.H."/>
        </authorList>
    </citation>
    <scope>NUCLEOTIDE SEQUENCE</scope>
    <source>
        <strain evidence="1">20211129_DDA</strain>
        <tissue evidence="1">Liver</tissue>
    </source>
</reference>
<protein>
    <submittedName>
        <fullName evidence="1">Uncharacterized protein</fullName>
    </submittedName>
</protein>
<dbReference type="Proteomes" id="UP001066276">
    <property type="component" value="Chromosome 3_2"/>
</dbReference>
<gene>
    <name evidence="1" type="ORF">NDU88_001510</name>
</gene>
<dbReference type="EMBL" id="JANPWB010000006">
    <property type="protein sequence ID" value="KAJ1176227.1"/>
    <property type="molecule type" value="Genomic_DNA"/>
</dbReference>
<sequence length="119" mass="13137">MMERVDKVILIDGLVINRAFIDEALIAANDDLYGVVIVSVDDVTVVIVTVIDNSVFNGKVVVVKNLKAVLGFVNSSEEDFGVYTIDFTGVDSSGLAVCEIFFFFHLFQRVFDRLVVSLL</sequence>
<comment type="caution">
    <text evidence="1">The sequence shown here is derived from an EMBL/GenBank/DDBJ whole genome shotgun (WGS) entry which is preliminary data.</text>
</comment>
<evidence type="ECO:0000313" key="1">
    <source>
        <dbReference type="EMBL" id="KAJ1176227.1"/>
    </source>
</evidence>
<accession>A0AAV7THY8</accession>
<keyword evidence="2" id="KW-1185">Reference proteome</keyword>
<dbReference type="AlphaFoldDB" id="A0AAV7THY8"/>
<proteinExistence type="predicted"/>
<organism evidence="1 2">
    <name type="scientific">Pleurodeles waltl</name>
    <name type="common">Iberian ribbed newt</name>
    <dbReference type="NCBI Taxonomy" id="8319"/>
    <lineage>
        <taxon>Eukaryota</taxon>
        <taxon>Metazoa</taxon>
        <taxon>Chordata</taxon>
        <taxon>Craniata</taxon>
        <taxon>Vertebrata</taxon>
        <taxon>Euteleostomi</taxon>
        <taxon>Amphibia</taxon>
        <taxon>Batrachia</taxon>
        <taxon>Caudata</taxon>
        <taxon>Salamandroidea</taxon>
        <taxon>Salamandridae</taxon>
        <taxon>Pleurodelinae</taxon>
        <taxon>Pleurodeles</taxon>
    </lineage>
</organism>
<name>A0AAV7THY8_PLEWA</name>
<evidence type="ECO:0000313" key="2">
    <source>
        <dbReference type="Proteomes" id="UP001066276"/>
    </source>
</evidence>